<accession>A0A059F7E5</accession>
<reference evidence="14 15" key="1">
    <citation type="submission" date="2013-04" db="EMBL/GenBank/DDBJ databases">
        <title>Hyphomonas hirschiana VP5 Genome Sequencing.</title>
        <authorList>
            <person name="Lai Q."/>
            <person name="Shao Z."/>
        </authorList>
    </citation>
    <scope>NUCLEOTIDE SEQUENCE [LARGE SCALE GENOMIC DNA]</scope>
    <source>
        <strain evidence="14 15">VP5</strain>
    </source>
</reference>
<comment type="subunit">
    <text evidence="10">Component of the Sec protein translocase complex. Heterotrimer consisting of SecY, SecE and SecG subunits. The heterotrimers can form oligomers, although 1 heterotrimer is thought to be able to translocate proteins. Interacts with the ribosome. Interacts with SecDF, and other proteins may be involved. Interacts with SecA.</text>
</comment>
<comment type="caution">
    <text evidence="14">The sequence shown here is derived from an EMBL/GenBank/DDBJ whole genome shotgun (WGS) entry which is preliminary data.</text>
</comment>
<gene>
    <name evidence="10" type="primary">secY</name>
    <name evidence="14" type="ORF">HHI_17278</name>
</gene>
<evidence type="ECO:0000256" key="13">
    <source>
        <dbReference type="RuleBase" id="RU004349"/>
    </source>
</evidence>
<evidence type="ECO:0000256" key="6">
    <source>
        <dbReference type="ARBA" id="ARBA00022989"/>
    </source>
</evidence>
<evidence type="ECO:0000256" key="11">
    <source>
        <dbReference type="RuleBase" id="RU000537"/>
    </source>
</evidence>
<dbReference type="PATRIC" id="fig|1280951.3.peg.3479"/>
<dbReference type="EMBL" id="ARYI01000024">
    <property type="protein sequence ID" value="KCZ86498.1"/>
    <property type="molecule type" value="Genomic_DNA"/>
</dbReference>
<feature type="transmembrane region" description="Helical" evidence="10">
    <location>
        <begin position="274"/>
        <end position="296"/>
    </location>
</feature>
<dbReference type="InterPro" id="IPR023201">
    <property type="entry name" value="SecY_dom_sf"/>
</dbReference>
<keyword evidence="10" id="KW-1003">Cell membrane</keyword>
<organism evidence="14 15">
    <name type="scientific">Hyphomonas hirschiana VP5</name>
    <dbReference type="NCBI Taxonomy" id="1280951"/>
    <lineage>
        <taxon>Bacteria</taxon>
        <taxon>Pseudomonadati</taxon>
        <taxon>Pseudomonadota</taxon>
        <taxon>Alphaproteobacteria</taxon>
        <taxon>Hyphomonadales</taxon>
        <taxon>Hyphomonadaceae</taxon>
        <taxon>Hyphomonas</taxon>
    </lineage>
</organism>
<dbReference type="RefSeq" id="WP_011647806.1">
    <property type="nucleotide sequence ID" value="NZ_ARYI01000024.1"/>
</dbReference>
<evidence type="ECO:0000256" key="9">
    <source>
        <dbReference type="ARBA" id="ARBA00039733"/>
    </source>
</evidence>
<evidence type="ECO:0000256" key="5">
    <source>
        <dbReference type="ARBA" id="ARBA00022927"/>
    </source>
</evidence>
<feature type="transmembrane region" description="Helical" evidence="10">
    <location>
        <begin position="178"/>
        <end position="197"/>
    </location>
</feature>
<evidence type="ECO:0000256" key="4">
    <source>
        <dbReference type="ARBA" id="ARBA00022692"/>
    </source>
</evidence>
<evidence type="ECO:0000256" key="7">
    <source>
        <dbReference type="ARBA" id="ARBA00023010"/>
    </source>
</evidence>
<dbReference type="InterPro" id="IPR030659">
    <property type="entry name" value="SecY_CS"/>
</dbReference>
<comment type="subcellular location">
    <subcellularLocation>
        <location evidence="10">Cell membrane</location>
        <topology evidence="10">Multi-pass membrane protein</topology>
    </subcellularLocation>
    <subcellularLocation>
        <location evidence="1 12">Membrane</location>
        <topology evidence="1 12">Multi-pass membrane protein</topology>
    </subcellularLocation>
</comment>
<dbReference type="Gene3D" id="1.10.3370.10">
    <property type="entry name" value="SecY subunit domain"/>
    <property type="match status" value="1"/>
</dbReference>
<feature type="transmembrane region" description="Helical" evidence="10">
    <location>
        <begin position="404"/>
        <end position="422"/>
    </location>
</feature>
<keyword evidence="6 10" id="KW-1133">Transmembrane helix</keyword>
<dbReference type="AlphaFoldDB" id="A0A059F7E5"/>
<evidence type="ECO:0000313" key="14">
    <source>
        <dbReference type="EMBL" id="KCZ86498.1"/>
    </source>
</evidence>
<feature type="transmembrane region" description="Helical" evidence="10">
    <location>
        <begin position="151"/>
        <end position="171"/>
    </location>
</feature>
<dbReference type="GO" id="GO:0005886">
    <property type="term" value="C:plasma membrane"/>
    <property type="evidence" value="ECO:0007669"/>
    <property type="project" value="UniProtKB-SubCell"/>
</dbReference>
<dbReference type="SUPFAM" id="SSF103491">
    <property type="entry name" value="Preprotein translocase SecY subunit"/>
    <property type="match status" value="1"/>
</dbReference>
<keyword evidence="5 10" id="KW-0653">Protein transport</keyword>
<evidence type="ECO:0000256" key="3">
    <source>
        <dbReference type="ARBA" id="ARBA00022448"/>
    </source>
</evidence>
<dbReference type="PROSITE" id="PS00756">
    <property type="entry name" value="SECY_2"/>
    <property type="match status" value="1"/>
</dbReference>
<evidence type="ECO:0000256" key="1">
    <source>
        <dbReference type="ARBA" id="ARBA00004141"/>
    </source>
</evidence>
<feature type="transmembrane region" description="Helical" evidence="10">
    <location>
        <begin position="126"/>
        <end position="145"/>
    </location>
</feature>
<evidence type="ECO:0000256" key="10">
    <source>
        <dbReference type="HAMAP-Rule" id="MF_01465"/>
    </source>
</evidence>
<keyword evidence="15" id="KW-1185">Reference proteome</keyword>
<evidence type="ECO:0000256" key="12">
    <source>
        <dbReference type="RuleBase" id="RU003484"/>
    </source>
</evidence>
<name>A0A059F7E5_9PROT</name>
<dbReference type="OrthoDB" id="9809248at2"/>
<evidence type="ECO:0000256" key="8">
    <source>
        <dbReference type="ARBA" id="ARBA00023136"/>
    </source>
</evidence>
<feature type="transmembrane region" description="Helical" evidence="10">
    <location>
        <begin position="27"/>
        <end position="45"/>
    </location>
</feature>
<proteinExistence type="inferred from homology"/>
<keyword evidence="3 10" id="KW-0813">Transport</keyword>
<feature type="transmembrane region" description="Helical" evidence="10">
    <location>
        <begin position="376"/>
        <end position="398"/>
    </location>
</feature>
<feature type="transmembrane region" description="Helical" evidence="10">
    <location>
        <begin position="322"/>
        <end position="344"/>
    </location>
</feature>
<dbReference type="GO" id="GO:0006605">
    <property type="term" value="P:protein targeting"/>
    <property type="evidence" value="ECO:0007669"/>
    <property type="project" value="UniProtKB-UniRule"/>
</dbReference>
<protein>
    <recommendedName>
        <fullName evidence="9 10">Protein translocase subunit SecY</fullName>
    </recommendedName>
</protein>
<dbReference type="InterPro" id="IPR026593">
    <property type="entry name" value="SecY"/>
</dbReference>
<dbReference type="NCBIfam" id="TIGR00967">
    <property type="entry name" value="3a0501s007"/>
    <property type="match status" value="1"/>
</dbReference>
<dbReference type="InterPro" id="IPR002208">
    <property type="entry name" value="SecY/SEC61-alpha"/>
</dbReference>
<comment type="caution">
    <text evidence="10">Lacks conserved residue(s) required for the propagation of feature annotation.</text>
</comment>
<dbReference type="PROSITE" id="PS00755">
    <property type="entry name" value="SECY_1"/>
    <property type="match status" value="1"/>
</dbReference>
<dbReference type="PANTHER" id="PTHR10906">
    <property type="entry name" value="SECY/SEC61-ALPHA FAMILY MEMBER"/>
    <property type="match status" value="1"/>
</dbReference>
<dbReference type="GO" id="GO:0065002">
    <property type="term" value="P:intracellular protein transmembrane transport"/>
    <property type="evidence" value="ECO:0007669"/>
    <property type="project" value="UniProtKB-UniRule"/>
</dbReference>
<keyword evidence="4 10" id="KW-0812">Transmembrane</keyword>
<dbReference type="PIRSF" id="PIRSF004557">
    <property type="entry name" value="SecY"/>
    <property type="match status" value="1"/>
</dbReference>
<dbReference type="Proteomes" id="UP000025061">
    <property type="component" value="Unassembled WGS sequence"/>
</dbReference>
<sequence length="451" mass="49093">MANAAEQMARNLNFATFAKAKDLQARILFTLGILVLYRLGTFIPIPGLDPSQYAALFESQSSGILGSMNMFAGGAVERMGVFALNVMPYITASIIIQMMTSVSPSLEKLKKEGEAGRKQINQYTRYLTLGFALVQAFAIAGGLVAVRLEGISSWFFILTGVVTLTGGTMLLMWMGEQITARGIGNGISLIIFAGIIAEMPRAIFNLVAQARTTSVDIGFILAIVVMVIALVVFIVFIERSQRRLIIHYPKRQQAQGFAQGQKSFLPLKINTSGVIPAIFATALLMLPLTAVGFLGGNAADTEATGMTGVLGWLATNFAPGSWTYIVTYAVLVAFFAFFYTSIMFNPQETADNLRKYGGFIPGIRPGSNTAAYIDYVLTRLTTIGALYLVFICILPELLRRYFPQIPFYIGGTSLLIVVSVTMDTVTQIQSHLIAHQYEGMIKKSKLGGKKK</sequence>
<comment type="similarity">
    <text evidence="2 10 13">Belongs to the SecY/SEC61-alpha family.</text>
</comment>
<evidence type="ECO:0000256" key="2">
    <source>
        <dbReference type="ARBA" id="ARBA00005751"/>
    </source>
</evidence>
<dbReference type="Pfam" id="PF00344">
    <property type="entry name" value="SecY"/>
    <property type="match status" value="1"/>
</dbReference>
<feature type="transmembrane region" description="Helical" evidence="10">
    <location>
        <begin position="217"/>
        <end position="237"/>
    </location>
</feature>
<dbReference type="FunFam" id="1.10.3370.10:FF:000001">
    <property type="entry name" value="Preprotein translocase subunit SecY"/>
    <property type="match status" value="1"/>
</dbReference>
<evidence type="ECO:0000313" key="15">
    <source>
        <dbReference type="Proteomes" id="UP000025061"/>
    </source>
</evidence>
<keyword evidence="8 10" id="KW-0472">Membrane</keyword>
<dbReference type="GO" id="GO:0043952">
    <property type="term" value="P:protein transport by the Sec complex"/>
    <property type="evidence" value="ECO:0007669"/>
    <property type="project" value="UniProtKB-UniRule"/>
</dbReference>
<dbReference type="HAMAP" id="MF_01465">
    <property type="entry name" value="SecY"/>
    <property type="match status" value="1"/>
</dbReference>
<keyword evidence="7 10" id="KW-0811">Translocation</keyword>
<comment type="function">
    <text evidence="10 11">The central subunit of the protein translocation channel SecYEG. Consists of two halves formed by TMs 1-5 and 6-10. These two domains form a lateral gate at the front which open onto the bilayer between TMs 2 and 7, and are clamped together by SecE at the back. The channel is closed by both a pore ring composed of hydrophobic SecY resides and a short helix (helix 2A) on the extracellular side of the membrane which forms a plug. The plug probably moves laterally to allow the channel to open. The ring and the pore may move independently.</text>
</comment>
<dbReference type="PRINTS" id="PR00303">
    <property type="entry name" value="SECYTRNLCASE"/>
</dbReference>